<dbReference type="SUPFAM" id="SSF50978">
    <property type="entry name" value="WD40 repeat-like"/>
    <property type="match status" value="2"/>
</dbReference>
<dbReference type="STRING" id="1168221.R7YL73"/>
<dbReference type="EMBL" id="JH767559">
    <property type="protein sequence ID" value="EON62564.1"/>
    <property type="molecule type" value="Genomic_DNA"/>
</dbReference>
<dbReference type="SMART" id="SM00320">
    <property type="entry name" value="WD40"/>
    <property type="match status" value="7"/>
</dbReference>
<evidence type="ECO:0000313" key="9">
    <source>
        <dbReference type="Proteomes" id="UP000016924"/>
    </source>
</evidence>
<dbReference type="RefSeq" id="XP_007777881.1">
    <property type="nucleotide sequence ID" value="XM_007779691.1"/>
</dbReference>
<evidence type="ECO:0000256" key="2">
    <source>
        <dbReference type="ARBA" id="ARBA00022490"/>
    </source>
</evidence>
<dbReference type="InterPro" id="IPR051973">
    <property type="entry name" value="tRNA_Anticodon_Mtase-Reg"/>
</dbReference>
<dbReference type="OMA" id="IIVWSCF"/>
<dbReference type="HOGENOM" id="CLU_002615_1_0_1"/>
<evidence type="ECO:0008006" key="10">
    <source>
        <dbReference type="Google" id="ProtNLM"/>
    </source>
</evidence>
<keyword evidence="9" id="KW-1185">Reference proteome</keyword>
<keyword evidence="2" id="KW-0963">Cytoplasm</keyword>
<dbReference type="InterPro" id="IPR019775">
    <property type="entry name" value="WD40_repeat_CS"/>
</dbReference>
<evidence type="ECO:0000256" key="4">
    <source>
        <dbReference type="ARBA" id="ARBA00022694"/>
    </source>
</evidence>
<dbReference type="InterPro" id="IPR011047">
    <property type="entry name" value="Quinoprotein_ADH-like_sf"/>
</dbReference>
<protein>
    <recommendedName>
        <fullName evidence="10">WD40 repeat-like protein</fullName>
    </recommendedName>
</protein>
<reference evidence="9" key="1">
    <citation type="submission" date="2012-06" db="EMBL/GenBank/DDBJ databases">
        <title>The genome sequence of Coniosporium apollinis CBS 100218.</title>
        <authorList>
            <consortium name="The Broad Institute Genome Sequencing Platform"/>
            <person name="Cuomo C."/>
            <person name="Gorbushina A."/>
            <person name="Noack S."/>
            <person name="Walker B."/>
            <person name="Young S.K."/>
            <person name="Zeng Q."/>
            <person name="Gargeya S."/>
            <person name="Fitzgerald M."/>
            <person name="Haas B."/>
            <person name="Abouelleil A."/>
            <person name="Alvarado L."/>
            <person name="Arachchi H.M."/>
            <person name="Berlin A.M."/>
            <person name="Chapman S.B."/>
            <person name="Goldberg J."/>
            <person name="Griggs A."/>
            <person name="Gujja S."/>
            <person name="Hansen M."/>
            <person name="Howarth C."/>
            <person name="Imamovic A."/>
            <person name="Larimer J."/>
            <person name="McCowan C."/>
            <person name="Montmayeur A."/>
            <person name="Murphy C."/>
            <person name="Neiman D."/>
            <person name="Pearson M."/>
            <person name="Priest M."/>
            <person name="Roberts A."/>
            <person name="Saif S."/>
            <person name="Shea T."/>
            <person name="Sisk P."/>
            <person name="Sykes S."/>
            <person name="Wortman J."/>
            <person name="Nusbaum C."/>
            <person name="Birren B."/>
        </authorList>
    </citation>
    <scope>NUCLEOTIDE SEQUENCE [LARGE SCALE GENOMIC DNA]</scope>
    <source>
        <strain evidence="9">CBS 100218</strain>
    </source>
</reference>
<evidence type="ECO:0000256" key="5">
    <source>
        <dbReference type="ARBA" id="ARBA00022737"/>
    </source>
</evidence>
<dbReference type="Gene3D" id="2.130.10.10">
    <property type="entry name" value="YVTN repeat-like/Quinoprotein amine dehydrogenase"/>
    <property type="match status" value="3"/>
</dbReference>
<evidence type="ECO:0000313" key="8">
    <source>
        <dbReference type="EMBL" id="EON62564.1"/>
    </source>
</evidence>
<dbReference type="eggNOG" id="KOG0974">
    <property type="taxonomic scope" value="Eukaryota"/>
</dbReference>
<gene>
    <name evidence="8" type="ORF">W97_01788</name>
</gene>
<dbReference type="GO" id="GO:0005737">
    <property type="term" value="C:cytoplasm"/>
    <property type="evidence" value="ECO:0007669"/>
    <property type="project" value="UniProtKB-SubCell"/>
</dbReference>
<dbReference type="PROSITE" id="PS00678">
    <property type="entry name" value="WD_REPEATS_1"/>
    <property type="match status" value="1"/>
</dbReference>
<feature type="repeat" description="WD" evidence="7">
    <location>
        <begin position="74"/>
        <end position="124"/>
    </location>
</feature>
<dbReference type="PROSITE" id="PS50082">
    <property type="entry name" value="WD_REPEATS_2"/>
    <property type="match status" value="1"/>
</dbReference>
<keyword evidence="3 7" id="KW-0853">WD repeat</keyword>
<dbReference type="Proteomes" id="UP000016924">
    <property type="component" value="Unassembled WGS sequence"/>
</dbReference>
<dbReference type="InterPro" id="IPR015943">
    <property type="entry name" value="WD40/YVTN_repeat-like_dom_sf"/>
</dbReference>
<evidence type="ECO:0000256" key="7">
    <source>
        <dbReference type="PROSITE-ProRule" id="PRU00221"/>
    </source>
</evidence>
<dbReference type="InterPro" id="IPR001680">
    <property type="entry name" value="WD40_rpt"/>
</dbReference>
<dbReference type="Pfam" id="PF00400">
    <property type="entry name" value="WD40"/>
    <property type="match status" value="2"/>
</dbReference>
<dbReference type="PANTHER" id="PTHR14344">
    <property type="entry name" value="WD REPEAT PROTEIN"/>
    <property type="match status" value="1"/>
</dbReference>
<dbReference type="SUPFAM" id="SSF50998">
    <property type="entry name" value="Quinoprotein alcohol dehydrogenase-like"/>
    <property type="match status" value="1"/>
</dbReference>
<dbReference type="GO" id="GO:0030488">
    <property type="term" value="P:tRNA methylation"/>
    <property type="evidence" value="ECO:0007669"/>
    <property type="project" value="TreeGrafter"/>
</dbReference>
<dbReference type="PANTHER" id="PTHR14344:SF3">
    <property type="entry name" value="WD REPEAT-CONTAINING PROTEIN 6"/>
    <property type="match status" value="1"/>
</dbReference>
<comment type="subcellular location">
    <subcellularLocation>
        <location evidence="1">Cytoplasm</location>
    </subcellularLocation>
</comment>
<evidence type="ECO:0000256" key="1">
    <source>
        <dbReference type="ARBA" id="ARBA00004496"/>
    </source>
</evidence>
<keyword evidence="4" id="KW-0819">tRNA processing</keyword>
<comment type="similarity">
    <text evidence="6">Belongs to the WD repeat WDR6 family.</text>
</comment>
<dbReference type="InterPro" id="IPR036322">
    <property type="entry name" value="WD40_repeat_dom_sf"/>
</dbReference>
<keyword evidence="5" id="KW-0677">Repeat</keyword>
<evidence type="ECO:0000256" key="6">
    <source>
        <dbReference type="ARBA" id="ARBA00038255"/>
    </source>
</evidence>
<name>R7YL73_CONA1</name>
<dbReference type="OrthoDB" id="5594999at2759"/>
<organism evidence="8 9">
    <name type="scientific">Coniosporium apollinis (strain CBS 100218)</name>
    <name type="common">Rock-inhabiting black yeast</name>
    <dbReference type="NCBI Taxonomy" id="1168221"/>
    <lineage>
        <taxon>Eukaryota</taxon>
        <taxon>Fungi</taxon>
        <taxon>Dikarya</taxon>
        <taxon>Ascomycota</taxon>
        <taxon>Pezizomycotina</taxon>
        <taxon>Dothideomycetes</taxon>
        <taxon>Dothideomycetes incertae sedis</taxon>
        <taxon>Coniosporium</taxon>
    </lineage>
</organism>
<sequence length="1091" mass="119423">MKYVAQHNGHNLLSLSISEVAAQIESRSILYSAHVQWLEKSRILVVAGTAFGEILVWSCITDAEPQKAQLHHVFTGHEGSIFGVRLSPPMTVPGFVAPLRVLASCSDDRTIRIWDVTDIDDLVSLSGRQPVRDPPQLRETGFGATVQPADGSLNTKPLAIAWGHASRIWGIRFLSPSTVVPSDHVLMNALSYGEDATCQTWRFRCIINEQFTRVGNDDYVFTLKHTSTHTYHSGKNIWSVAALEHPGGSYTVTTGAADGQIITYPATAEGQDMSRGDFLHVEHSIDDISRILDQPFFDSTYTPSSVLDAGRPSYVMEHSTSFRSYASLGKGSLLAITNTGVVLLVKYAKVTDSESSVMHSKPLQWKMINQPLGLQGYSVATAAKGQDSATAFFAGSNGIVYCYDQQCADISVVARAEGKIAAIFAEMSEPRGSSKPGTREQIFSLLVTLVGSSTAHHYTVAMLPGGEVSLRRSISISLPSGFTVTSFVNPTFVDGEEHIFLGGRNGSVAIFSISSRLDPDVNGLTLRATHIRTLDQIHAKETVTAILWIPETSADHTSFGWLLTVGRDGSCAISNLSRDEAEPSLVHKLTFPFGPNIEGVYLDRTSNDLMVYGFSGKRFVLYNASLEREIWTVECGGAHRVWAFQPVHEPEDPSIQGGTFVWTKAGKMNVFSKHTPSHQVIRLGGHGREIKALAVSPPRGACGRLIATGAEDTDIRLFQYETSSQDFRCLRVLRKHVTGIQHLQWSHDGSFLFSSGGFEEFFVWRIRTVPVLGVGVVCEAVCPPESELADLRITHFTARSIHASNDEGRETYAFVIGMVYSDSTMRVYLYTSSATSKRWALLLMGNYLTSCLTQSTFLTLGSENTLLTAGTDGHIALWPLPSRLFRDQIYMETTGSFPSKGSLPDTIKWHTRTKIHQSTIKALAQHQLSPGSVLVVTGGDDNALAFTLLYRSRSVEEPKMQTSTLLIPRAHASAVTALALIPEKASLRIGGTETRFTVVSSSNDQRIKVWEIVVSNAVMSVDGIQIKRVANVPTAVADVSSLDILEDGNKVDSSAGRRIIVCGVGMNIWRFSPHEIRGKVHQLRPCSLEIF</sequence>
<accession>R7YL73</accession>
<evidence type="ECO:0000256" key="3">
    <source>
        <dbReference type="ARBA" id="ARBA00022574"/>
    </source>
</evidence>
<dbReference type="GeneID" id="19899099"/>
<proteinExistence type="inferred from homology"/>
<dbReference type="AlphaFoldDB" id="R7YL73"/>